<evidence type="ECO:0000313" key="5">
    <source>
        <dbReference type="Proteomes" id="UP000076584"/>
    </source>
</evidence>
<dbReference type="SUPFAM" id="SSF51735">
    <property type="entry name" value="NAD(P)-binding Rossmann-fold domains"/>
    <property type="match status" value="1"/>
</dbReference>
<dbReference type="InterPro" id="IPR051164">
    <property type="entry name" value="NmrA-like_oxidored"/>
</dbReference>
<dbReference type="Proteomes" id="UP000076584">
    <property type="component" value="Unassembled WGS sequence"/>
</dbReference>
<dbReference type="GO" id="GO:0005634">
    <property type="term" value="C:nucleus"/>
    <property type="evidence" value="ECO:0007669"/>
    <property type="project" value="TreeGrafter"/>
</dbReference>
<evidence type="ECO:0000256" key="1">
    <source>
        <dbReference type="ARBA" id="ARBA00006328"/>
    </source>
</evidence>
<dbReference type="AlphaFoldDB" id="A0A167B3B5"/>
<accession>A0A167B3B5</accession>
<organism evidence="4 5">
    <name type="scientific">Colletotrichum incanum</name>
    <name type="common">Soybean anthracnose fungus</name>
    <dbReference type="NCBI Taxonomy" id="1573173"/>
    <lineage>
        <taxon>Eukaryota</taxon>
        <taxon>Fungi</taxon>
        <taxon>Dikarya</taxon>
        <taxon>Ascomycota</taxon>
        <taxon>Pezizomycotina</taxon>
        <taxon>Sordariomycetes</taxon>
        <taxon>Hypocreomycetidae</taxon>
        <taxon>Glomerellales</taxon>
        <taxon>Glomerellaceae</taxon>
        <taxon>Colletotrichum</taxon>
        <taxon>Colletotrichum spaethianum species complex</taxon>
    </lineage>
</organism>
<dbReference type="InterPro" id="IPR008030">
    <property type="entry name" value="NmrA-like"/>
</dbReference>
<dbReference type="InterPro" id="IPR036291">
    <property type="entry name" value="NAD(P)-bd_dom_sf"/>
</dbReference>
<dbReference type="PANTHER" id="PTHR42748">
    <property type="entry name" value="NITROGEN METABOLITE REPRESSION PROTEIN NMRA FAMILY MEMBER"/>
    <property type="match status" value="1"/>
</dbReference>
<dbReference type="STRING" id="1573173.A0A167B3B5"/>
<evidence type="ECO:0000313" key="4">
    <source>
        <dbReference type="EMBL" id="KZL80839.1"/>
    </source>
</evidence>
<dbReference type="CDD" id="cd05251">
    <property type="entry name" value="NmrA_like_SDR_a"/>
    <property type="match status" value="1"/>
</dbReference>
<keyword evidence="5" id="KW-1185">Reference proteome</keyword>
<comment type="similarity">
    <text evidence="1">Belongs to the NmrA-type oxidoreductase family.</text>
</comment>
<protein>
    <recommendedName>
        <fullName evidence="3">NmrA-like domain-containing protein</fullName>
    </recommendedName>
</protein>
<dbReference type="EMBL" id="LFIW01001807">
    <property type="protein sequence ID" value="KZL80839.1"/>
    <property type="molecule type" value="Genomic_DNA"/>
</dbReference>
<evidence type="ECO:0000256" key="2">
    <source>
        <dbReference type="ARBA" id="ARBA00022857"/>
    </source>
</evidence>
<gene>
    <name evidence="4" type="ORF">CI238_01829</name>
</gene>
<reference evidence="4 5" key="1">
    <citation type="submission" date="2015-06" db="EMBL/GenBank/DDBJ databases">
        <title>Survival trade-offs in plant roots during colonization by closely related pathogenic and mutualistic fungi.</title>
        <authorList>
            <person name="Hacquard S."/>
            <person name="Kracher B."/>
            <person name="Hiruma K."/>
            <person name="Weinman A."/>
            <person name="Muench P."/>
            <person name="Garrido Oter R."/>
            <person name="Ver Loren van Themaat E."/>
            <person name="Dallerey J.-F."/>
            <person name="Damm U."/>
            <person name="Henrissat B."/>
            <person name="Lespinet O."/>
            <person name="Thon M."/>
            <person name="Kemen E."/>
            <person name="McHardy A.C."/>
            <person name="Schulze-Lefert P."/>
            <person name="O'Connell R.J."/>
        </authorList>
    </citation>
    <scope>NUCLEOTIDE SEQUENCE [LARGE SCALE GENOMIC DNA]</scope>
    <source>
        <strain evidence="4 5">MAFF 238704</strain>
    </source>
</reference>
<name>A0A167B3B5_COLIC</name>
<dbReference type="Gene3D" id="3.40.50.720">
    <property type="entry name" value="NAD(P)-binding Rossmann-like Domain"/>
    <property type="match status" value="1"/>
</dbReference>
<keyword evidence="2" id="KW-0521">NADP</keyword>
<comment type="caution">
    <text evidence="4">The sequence shown here is derived from an EMBL/GenBank/DDBJ whole genome shotgun (WGS) entry which is preliminary data.</text>
</comment>
<dbReference type="Pfam" id="PF05368">
    <property type="entry name" value="NmrA"/>
    <property type="match status" value="1"/>
</dbReference>
<feature type="domain" description="NmrA-like" evidence="3">
    <location>
        <begin position="4"/>
        <end position="299"/>
    </location>
</feature>
<evidence type="ECO:0000259" key="3">
    <source>
        <dbReference type="Pfam" id="PF05368"/>
    </source>
</evidence>
<dbReference type="PANTHER" id="PTHR42748:SF26">
    <property type="entry name" value="NMRA-LIKE DOMAIN-CONTAINING PROTEIN"/>
    <property type="match status" value="1"/>
</dbReference>
<dbReference type="Gene3D" id="3.90.25.10">
    <property type="entry name" value="UDP-galactose 4-epimerase, domain 1"/>
    <property type="match status" value="1"/>
</dbReference>
<sequence>MPENIITIMGITGKQGASVANVFIRQGGWHIRGVTRDPTKPSSQVWADKGVELIKGDLNDVAMLKEAFSGSNVIFGVTDFWAITRDPKYQERARVSNVSVNMFAYDIELQQGRNLIDAANATFDTLDRLVLSTLSATKKWSRGKYSHVYHHDAKWKAVEYLKANYPELDKKTSYLQMSLYMTNWKDLGPLQVGKPVKQDDGTFILRLPGNPNVPIAQVDARRFGEFVKALLEVPAGQNLLGVASTLSWNEYVALWGKIQGVTCRFERVDRKVLQDALPGGIGEEFAETYEYIAEFGCEGGDPTVIHPKDLGVDIPVYTIEEYIKDEDWSSVL</sequence>
<proteinExistence type="inferred from homology"/>